<organism evidence="7 8">
    <name type="scientific">Symbiodinium natans</name>
    <dbReference type="NCBI Taxonomy" id="878477"/>
    <lineage>
        <taxon>Eukaryota</taxon>
        <taxon>Sar</taxon>
        <taxon>Alveolata</taxon>
        <taxon>Dinophyceae</taxon>
        <taxon>Suessiales</taxon>
        <taxon>Symbiodiniaceae</taxon>
        <taxon>Symbiodinium</taxon>
    </lineage>
</organism>
<feature type="transmembrane region" description="Helical" evidence="5">
    <location>
        <begin position="136"/>
        <end position="156"/>
    </location>
</feature>
<gene>
    <name evidence="7" type="primary">Cacna1h</name>
    <name evidence="7" type="ORF">SNAT2548_LOCUS23222</name>
</gene>
<accession>A0A812RA39</accession>
<sequence length="237" mass="26261">MITDLAFLILEDDVGNVASVKAVRLMRVFRFVMAFRTLITSILYTLKSLFWALMLLIVIVYVFGVLFTQAVNDFLLEHDAAISTVLTARELELANKYFGSLANSMLSLYMSIAGGVSWEDVISPLLAVSEIWGFLFLFYISFTLFAVLNVVTGVFCQSAIESAQNDHTAVVHSILKNKKAHVDKIKALFSKLGDDKTGAITFAMFEEKINSPAVQAYFEVLGLDVWDDAGLMSRVSG</sequence>
<feature type="domain" description="Ion transport" evidence="6">
    <location>
        <begin position="11"/>
        <end position="155"/>
    </location>
</feature>
<evidence type="ECO:0000256" key="5">
    <source>
        <dbReference type="SAM" id="Phobius"/>
    </source>
</evidence>
<dbReference type="EMBL" id="CAJNDS010002313">
    <property type="protein sequence ID" value="CAE7426722.1"/>
    <property type="molecule type" value="Genomic_DNA"/>
</dbReference>
<dbReference type="Pfam" id="PF00520">
    <property type="entry name" value="Ion_trans"/>
    <property type="match status" value="1"/>
</dbReference>
<dbReference type="Gene3D" id="1.10.287.70">
    <property type="match status" value="1"/>
</dbReference>
<evidence type="ECO:0000256" key="1">
    <source>
        <dbReference type="ARBA" id="ARBA00004141"/>
    </source>
</evidence>
<dbReference type="InterPro" id="IPR005821">
    <property type="entry name" value="Ion_trans_dom"/>
</dbReference>
<keyword evidence="2 5" id="KW-0812">Transmembrane</keyword>
<evidence type="ECO:0000256" key="4">
    <source>
        <dbReference type="ARBA" id="ARBA00023136"/>
    </source>
</evidence>
<comment type="caution">
    <text evidence="7">The sequence shown here is derived from an EMBL/GenBank/DDBJ whole genome shotgun (WGS) entry which is preliminary data.</text>
</comment>
<keyword evidence="8" id="KW-1185">Reference proteome</keyword>
<dbReference type="GO" id="GO:0005216">
    <property type="term" value="F:monoatomic ion channel activity"/>
    <property type="evidence" value="ECO:0007669"/>
    <property type="project" value="InterPro"/>
</dbReference>
<keyword evidence="4 5" id="KW-0472">Membrane</keyword>
<comment type="subcellular location">
    <subcellularLocation>
        <location evidence="1">Membrane</location>
        <topology evidence="1">Multi-pass membrane protein</topology>
    </subcellularLocation>
</comment>
<evidence type="ECO:0000256" key="2">
    <source>
        <dbReference type="ARBA" id="ARBA00022692"/>
    </source>
</evidence>
<dbReference type="OrthoDB" id="410889at2759"/>
<feature type="transmembrane region" description="Helical" evidence="5">
    <location>
        <begin position="52"/>
        <end position="76"/>
    </location>
</feature>
<dbReference type="Proteomes" id="UP000604046">
    <property type="component" value="Unassembled WGS sequence"/>
</dbReference>
<dbReference type="AlphaFoldDB" id="A0A812RA39"/>
<evidence type="ECO:0000256" key="3">
    <source>
        <dbReference type="ARBA" id="ARBA00022989"/>
    </source>
</evidence>
<name>A0A812RA39_9DINO</name>
<dbReference type="GO" id="GO:0016020">
    <property type="term" value="C:membrane"/>
    <property type="evidence" value="ECO:0007669"/>
    <property type="project" value="UniProtKB-SubCell"/>
</dbReference>
<evidence type="ECO:0000313" key="7">
    <source>
        <dbReference type="EMBL" id="CAE7426722.1"/>
    </source>
</evidence>
<protein>
    <submittedName>
        <fullName evidence="7">Cacna1h protein</fullName>
    </submittedName>
</protein>
<reference evidence="7" key="1">
    <citation type="submission" date="2021-02" db="EMBL/GenBank/DDBJ databases">
        <authorList>
            <person name="Dougan E. K."/>
            <person name="Rhodes N."/>
            <person name="Thang M."/>
            <person name="Chan C."/>
        </authorList>
    </citation>
    <scope>NUCLEOTIDE SEQUENCE</scope>
</reference>
<keyword evidence="3 5" id="KW-1133">Transmembrane helix</keyword>
<evidence type="ECO:0000313" key="8">
    <source>
        <dbReference type="Proteomes" id="UP000604046"/>
    </source>
</evidence>
<evidence type="ECO:0000259" key="6">
    <source>
        <dbReference type="Pfam" id="PF00520"/>
    </source>
</evidence>
<proteinExistence type="predicted"/>